<gene>
    <name evidence="2" type="ORF">M5G11_07045</name>
</gene>
<accession>A0ABT5NQ43</accession>
<feature type="chain" id="PRO_5046233182" description="Fimbrial protein" evidence="1">
    <location>
        <begin position="24"/>
        <end position="160"/>
    </location>
</feature>
<keyword evidence="3" id="KW-1185">Reference proteome</keyword>
<evidence type="ECO:0008006" key="4">
    <source>
        <dbReference type="Google" id="ProtNLM"/>
    </source>
</evidence>
<dbReference type="Proteomes" id="UP001148203">
    <property type="component" value="Unassembled WGS sequence"/>
</dbReference>
<evidence type="ECO:0000256" key="1">
    <source>
        <dbReference type="SAM" id="SignalP"/>
    </source>
</evidence>
<name>A0ABT5NQ43_9PSED</name>
<feature type="signal peptide" evidence="1">
    <location>
        <begin position="1"/>
        <end position="23"/>
    </location>
</feature>
<protein>
    <recommendedName>
        <fullName evidence="4">Fimbrial protein</fullName>
    </recommendedName>
</protein>
<organism evidence="2 3">
    <name type="scientific">Pseudomonas fontis</name>
    <dbReference type="NCBI Taxonomy" id="2942633"/>
    <lineage>
        <taxon>Bacteria</taxon>
        <taxon>Pseudomonadati</taxon>
        <taxon>Pseudomonadota</taxon>
        <taxon>Gammaproteobacteria</taxon>
        <taxon>Pseudomonadales</taxon>
        <taxon>Pseudomonadaceae</taxon>
        <taxon>Pseudomonas</taxon>
    </lineage>
</organism>
<dbReference type="EMBL" id="JAMDGY010000018">
    <property type="protein sequence ID" value="MDD0990295.1"/>
    <property type="molecule type" value="Genomic_DNA"/>
</dbReference>
<sequence>MKYGLLSVLAGAVLVSASTAALAARTISITGTVIPATCVLNFNVSDLPIGSFEADDLLNKGDGEDRQRFDVVPTAGCIAGSKMRLSAPTNDGDYYNIVGGPANALALKINSPTELLKPNVSYPVVHGTTLVLTPRIENFNGDVPAAGSFAVVLTATYSPI</sequence>
<keyword evidence="1" id="KW-0732">Signal</keyword>
<proteinExistence type="predicted"/>
<comment type="caution">
    <text evidence="2">The sequence shown here is derived from an EMBL/GenBank/DDBJ whole genome shotgun (WGS) entry which is preliminary data.</text>
</comment>
<dbReference type="RefSeq" id="WP_273909190.1">
    <property type="nucleotide sequence ID" value="NZ_JAMDGX010000006.1"/>
</dbReference>
<reference evidence="2 3" key="1">
    <citation type="submission" date="2022-05" db="EMBL/GenBank/DDBJ databases">
        <title>Novel Pseudomonas spp. Isolated from a Rainbow Trout Aquaculture Facility.</title>
        <authorList>
            <person name="Testerman T."/>
            <person name="Graf J."/>
        </authorList>
    </citation>
    <scope>NUCLEOTIDE SEQUENCE [LARGE SCALE GENOMIC DNA]</scope>
    <source>
        <strain evidence="2 3">ID681</strain>
    </source>
</reference>
<evidence type="ECO:0000313" key="3">
    <source>
        <dbReference type="Proteomes" id="UP001148203"/>
    </source>
</evidence>
<evidence type="ECO:0000313" key="2">
    <source>
        <dbReference type="EMBL" id="MDD0990295.1"/>
    </source>
</evidence>